<keyword evidence="3" id="KW-0216">Detoxification</keyword>
<comment type="cofactor">
    <cofactor evidence="1">
        <name>FMN</name>
        <dbReference type="ChEBI" id="CHEBI:58210"/>
    </cofactor>
</comment>
<evidence type="ECO:0000256" key="7">
    <source>
        <dbReference type="ARBA" id="ARBA00023002"/>
    </source>
</evidence>
<dbReference type="InterPro" id="IPR004136">
    <property type="entry name" value="NMO"/>
</dbReference>
<evidence type="ECO:0000256" key="3">
    <source>
        <dbReference type="ARBA" id="ARBA00022575"/>
    </source>
</evidence>
<dbReference type="EMBL" id="CP003774">
    <property type="protein sequence ID" value="AFQ48134.1"/>
    <property type="molecule type" value="Genomic_DNA"/>
</dbReference>
<accession>A0A9W3JZB9</accession>
<evidence type="ECO:0000256" key="2">
    <source>
        <dbReference type="ARBA" id="ARBA00009881"/>
    </source>
</evidence>
<keyword evidence="4" id="KW-0285">Flavoprotein</keyword>
<dbReference type="Pfam" id="PF03060">
    <property type="entry name" value="NMO"/>
    <property type="match status" value="1"/>
</dbReference>
<name>A0A9W3JZB9_BURCE</name>
<dbReference type="InterPro" id="IPR013785">
    <property type="entry name" value="Aldolase_TIM"/>
</dbReference>
<evidence type="ECO:0000256" key="4">
    <source>
        <dbReference type="ARBA" id="ARBA00022630"/>
    </source>
</evidence>
<dbReference type="GO" id="GO:0018580">
    <property type="term" value="F:nitronate monooxygenase activity"/>
    <property type="evidence" value="ECO:0007669"/>
    <property type="project" value="InterPro"/>
</dbReference>
<evidence type="ECO:0000256" key="1">
    <source>
        <dbReference type="ARBA" id="ARBA00001917"/>
    </source>
</evidence>
<evidence type="ECO:0000256" key="11">
    <source>
        <dbReference type="ARBA" id="ARBA00067136"/>
    </source>
</evidence>
<evidence type="ECO:0000256" key="6">
    <source>
        <dbReference type="ARBA" id="ARBA00022741"/>
    </source>
</evidence>
<feature type="chain" id="PRO_5040992392" description="Nitronate monooxygenase" evidence="12">
    <location>
        <begin position="35"/>
        <end position="366"/>
    </location>
</feature>
<comment type="catalytic activity">
    <reaction evidence="10">
        <text>3 propionate 3-nitronate + 3 O2 + H2O = 3 3-oxopropanoate + 2 nitrate + nitrite + H2O2 + 3 H(+)</text>
        <dbReference type="Rhea" id="RHEA:57332"/>
        <dbReference type="ChEBI" id="CHEBI:15377"/>
        <dbReference type="ChEBI" id="CHEBI:15378"/>
        <dbReference type="ChEBI" id="CHEBI:15379"/>
        <dbReference type="ChEBI" id="CHEBI:16240"/>
        <dbReference type="ChEBI" id="CHEBI:16301"/>
        <dbReference type="ChEBI" id="CHEBI:17632"/>
        <dbReference type="ChEBI" id="CHEBI:33190"/>
        <dbReference type="ChEBI" id="CHEBI:136067"/>
    </reaction>
</comment>
<evidence type="ECO:0000313" key="14">
    <source>
        <dbReference type="Proteomes" id="UP000032866"/>
    </source>
</evidence>
<dbReference type="Proteomes" id="UP000032866">
    <property type="component" value="Chromosome 1"/>
</dbReference>
<evidence type="ECO:0000256" key="12">
    <source>
        <dbReference type="SAM" id="SignalP"/>
    </source>
</evidence>
<evidence type="ECO:0000313" key="13">
    <source>
        <dbReference type="EMBL" id="AFQ48134.1"/>
    </source>
</evidence>
<dbReference type="PANTHER" id="PTHR42747:SF3">
    <property type="entry name" value="NITRONATE MONOOXYGENASE-RELATED"/>
    <property type="match status" value="1"/>
</dbReference>
<keyword evidence="7 13" id="KW-0560">Oxidoreductase</keyword>
<dbReference type="PANTHER" id="PTHR42747">
    <property type="entry name" value="NITRONATE MONOOXYGENASE-RELATED"/>
    <property type="match status" value="1"/>
</dbReference>
<evidence type="ECO:0000256" key="10">
    <source>
        <dbReference type="ARBA" id="ARBA00049401"/>
    </source>
</evidence>
<dbReference type="Gene3D" id="3.20.20.70">
    <property type="entry name" value="Aldolase class I"/>
    <property type="match status" value="1"/>
</dbReference>
<keyword evidence="12" id="KW-0732">Signal</keyword>
<evidence type="ECO:0000256" key="5">
    <source>
        <dbReference type="ARBA" id="ARBA00022643"/>
    </source>
</evidence>
<feature type="signal peptide" evidence="12">
    <location>
        <begin position="1"/>
        <end position="34"/>
    </location>
</feature>
<keyword evidence="8" id="KW-0503">Monooxygenase</keyword>
<sequence length="366" mass="38026">MNPPTDHRTLLRTLGIRIPIIQAPMAGVSTPALAAAVSNAGGLGSLGVGATNADGARKMIRDTRALTDRPFNINLFCHQPARADAAVERAWLDWLAPAFREQGATPPASLSEIYTSFVEDDAMLAMLLEEKPAVVSFHFGLPSDEAIAVLKRAGITLFAAATHPDEARQIAAAGIDAIVAQGIEAGGHRGVFDPAARDDRLGTFALTRLIVRECALPVIAAGGIMDGDGIAAALALGAQAAQLGTAFVACPETSIDDGYRRAILGDTARHTTLTAAISGRIARGIANRLTALGDDPRAPATPAYPIAYDAGKALHAAAKAQGEFGYGAQWAGQAAPLVRSLPAAELFATLERETRAAIARLQHALD</sequence>
<reference evidence="13 14" key="1">
    <citation type="journal article" date="2012" name="J. Bacteriol.">
        <title>Complete Genome Sequence of Burkholderia sp. Strain GG4, a Betaproteobacterium That Reduces 3-Oxo-N-Acylhomoserine Lactones and Produces Different N-Acylhomoserine Lactones.</title>
        <authorList>
            <person name="Hong K.W."/>
            <person name="Koh C.L."/>
            <person name="Sam C.K."/>
            <person name="Yin W.F."/>
            <person name="Chan K.G."/>
        </authorList>
    </citation>
    <scope>NUCLEOTIDE SEQUENCE [LARGE SCALE GENOMIC DNA]</scope>
    <source>
        <strain evidence="13 14">GG4</strain>
    </source>
</reference>
<keyword evidence="5" id="KW-0288">FMN</keyword>
<dbReference type="KEGG" id="bct:GEM_1709"/>
<keyword evidence="13" id="KW-0223">Dioxygenase</keyword>
<comment type="similarity">
    <text evidence="2">Belongs to the nitronate monooxygenase family. NMO class I subfamily.</text>
</comment>
<dbReference type="FunFam" id="3.20.20.70:FF:000154">
    <property type="entry name" value="Probable nitronate monooxygenase"/>
    <property type="match status" value="1"/>
</dbReference>
<dbReference type="GO" id="GO:0051213">
    <property type="term" value="F:dioxygenase activity"/>
    <property type="evidence" value="ECO:0007669"/>
    <property type="project" value="UniProtKB-KW"/>
</dbReference>
<dbReference type="GO" id="GO:0009636">
    <property type="term" value="P:response to toxic substance"/>
    <property type="evidence" value="ECO:0007669"/>
    <property type="project" value="UniProtKB-KW"/>
</dbReference>
<dbReference type="GO" id="GO:0000166">
    <property type="term" value="F:nucleotide binding"/>
    <property type="evidence" value="ECO:0007669"/>
    <property type="project" value="UniProtKB-KW"/>
</dbReference>
<dbReference type="SUPFAM" id="SSF51412">
    <property type="entry name" value="Inosine monophosphate dehydrogenase (IMPDH)"/>
    <property type="match status" value="1"/>
</dbReference>
<keyword evidence="6" id="KW-0547">Nucleotide-binding</keyword>
<proteinExistence type="inferred from homology"/>
<dbReference type="AlphaFoldDB" id="A0A9W3JZB9"/>
<organism evidence="13 14">
    <name type="scientific">Burkholderia cepacia GG4</name>
    <dbReference type="NCBI Taxonomy" id="1009846"/>
    <lineage>
        <taxon>Bacteria</taxon>
        <taxon>Pseudomonadati</taxon>
        <taxon>Pseudomonadota</taxon>
        <taxon>Betaproteobacteria</taxon>
        <taxon>Burkholderiales</taxon>
        <taxon>Burkholderiaceae</taxon>
        <taxon>Burkholderia</taxon>
        <taxon>Burkholderia cepacia complex</taxon>
    </lineage>
</organism>
<evidence type="ECO:0000256" key="8">
    <source>
        <dbReference type="ARBA" id="ARBA00023033"/>
    </source>
</evidence>
<gene>
    <name evidence="13" type="ORF">GEM_1709</name>
</gene>
<protein>
    <recommendedName>
        <fullName evidence="11">Nitronate monooxygenase</fullName>
    </recommendedName>
    <alternativeName>
        <fullName evidence="9">Propionate 3-nitronate monooxygenase</fullName>
    </alternativeName>
</protein>
<evidence type="ECO:0000256" key="9">
    <source>
        <dbReference type="ARBA" id="ARBA00031155"/>
    </source>
</evidence>
<dbReference type="CDD" id="cd04730">
    <property type="entry name" value="NPD_like"/>
    <property type="match status" value="1"/>
</dbReference>
<dbReference type="RefSeq" id="WP_014897001.1">
    <property type="nucleotide sequence ID" value="NC_018513.1"/>
</dbReference>